<accession>A0A0M2STM3</accession>
<comment type="caution">
    <text evidence="6">The sequence shown here is derived from an EMBL/GenBank/DDBJ whole genome shotgun (WGS) entry which is preliminary data.</text>
</comment>
<keyword evidence="1" id="KW-0235">DNA replication</keyword>
<evidence type="ECO:0000256" key="4">
    <source>
        <dbReference type="SAM" id="MobiDB-lite"/>
    </source>
</evidence>
<gene>
    <name evidence="6" type="ORF">WQ57_13640</name>
</gene>
<name>A0A0M2STM3_9BACI</name>
<feature type="compositionally biased region" description="Polar residues" evidence="4">
    <location>
        <begin position="93"/>
        <end position="103"/>
    </location>
</feature>
<proteinExistence type="predicted"/>
<evidence type="ECO:0000256" key="1">
    <source>
        <dbReference type="ARBA" id="ARBA00022705"/>
    </source>
</evidence>
<dbReference type="Proteomes" id="UP000034166">
    <property type="component" value="Unassembled WGS sequence"/>
</dbReference>
<dbReference type="RefSeq" id="WP_046524326.1">
    <property type="nucleotide sequence ID" value="NZ_LAYY01000014.1"/>
</dbReference>
<feature type="domain" description="J" evidence="5">
    <location>
        <begin position="206"/>
        <end position="259"/>
    </location>
</feature>
<feature type="coiled-coil region" evidence="3">
    <location>
        <begin position="110"/>
        <end position="169"/>
    </location>
</feature>
<dbReference type="PATRIC" id="fig|1408103.3.peg.3064"/>
<evidence type="ECO:0000256" key="2">
    <source>
        <dbReference type="ARBA" id="ARBA00023016"/>
    </source>
</evidence>
<dbReference type="Gene3D" id="1.10.287.110">
    <property type="entry name" value="DnaJ domain"/>
    <property type="match status" value="1"/>
</dbReference>
<dbReference type="EMBL" id="LAYY01000014">
    <property type="protein sequence ID" value="KKK37483.1"/>
    <property type="molecule type" value="Genomic_DNA"/>
</dbReference>
<feature type="region of interest" description="Disordered" evidence="4">
    <location>
        <begin position="86"/>
        <end position="106"/>
    </location>
</feature>
<keyword evidence="3" id="KW-0175">Coiled coil</keyword>
<feature type="region of interest" description="Disordered" evidence="4">
    <location>
        <begin position="189"/>
        <end position="210"/>
    </location>
</feature>
<keyword evidence="2" id="KW-0346">Stress response</keyword>
<dbReference type="SUPFAM" id="SSF46565">
    <property type="entry name" value="Chaperone J-domain"/>
    <property type="match status" value="1"/>
</dbReference>
<dbReference type="AlphaFoldDB" id="A0A0M2STM3"/>
<keyword evidence="7" id="KW-1185">Reference proteome</keyword>
<dbReference type="GO" id="GO:0006260">
    <property type="term" value="P:DNA replication"/>
    <property type="evidence" value="ECO:0007669"/>
    <property type="project" value="UniProtKB-KW"/>
</dbReference>
<dbReference type="InterPro" id="IPR001623">
    <property type="entry name" value="DnaJ_domain"/>
</dbReference>
<evidence type="ECO:0000259" key="5">
    <source>
        <dbReference type="PROSITE" id="PS50076"/>
    </source>
</evidence>
<evidence type="ECO:0000313" key="7">
    <source>
        <dbReference type="Proteomes" id="UP000034166"/>
    </source>
</evidence>
<dbReference type="PROSITE" id="PS50076">
    <property type="entry name" value="DNAJ_2"/>
    <property type="match status" value="1"/>
</dbReference>
<evidence type="ECO:0000256" key="3">
    <source>
        <dbReference type="SAM" id="Coils"/>
    </source>
</evidence>
<feature type="compositionally biased region" description="Basic and acidic residues" evidence="4">
    <location>
        <begin position="189"/>
        <end position="200"/>
    </location>
</feature>
<organism evidence="6 7">
    <name type="scientific">Mesobacillus campisalis</name>
    <dbReference type="NCBI Taxonomy" id="1408103"/>
    <lineage>
        <taxon>Bacteria</taxon>
        <taxon>Bacillati</taxon>
        <taxon>Bacillota</taxon>
        <taxon>Bacilli</taxon>
        <taxon>Bacillales</taxon>
        <taxon>Bacillaceae</taxon>
        <taxon>Mesobacillus</taxon>
    </lineage>
</organism>
<dbReference type="OrthoDB" id="9779889at2"/>
<sequence>MNTEEAFELLKDAGVAEDAGIRMVRTWLRERKVNFEGTVRRKSGYILKDTDQAFNMLKEAGVNEAVAVQTVRRWLRDGKIQSIGQESPKVPYLSTQTPASHNSSDQERLIRQLQAKLKAQDEHINGLEQLHQSSVKTMIQQREKLNKEILHLEKERSQLQHETKSLLQENLHLRSEILKLKDELYKGGKKEPEKIQDSRRMTSPNDYRSKLGLSKTATHKDILAGYKSLLKVTHPDHGGNQAAFQYIKNDYDTFRNNVKG</sequence>
<protein>
    <recommendedName>
        <fullName evidence="5">J domain-containing protein</fullName>
    </recommendedName>
</protein>
<dbReference type="InterPro" id="IPR036869">
    <property type="entry name" value="J_dom_sf"/>
</dbReference>
<evidence type="ECO:0000313" key="6">
    <source>
        <dbReference type="EMBL" id="KKK37483.1"/>
    </source>
</evidence>
<reference evidence="6 7" key="1">
    <citation type="submission" date="2015-04" db="EMBL/GenBank/DDBJ databases">
        <title>Taxonomic description and genome sequence of Bacillus campisalis sp. nov., a novel member of the genus Bacillus isolated from solar saltern.</title>
        <authorList>
            <person name="Mathan Kumar R."/>
            <person name="Kaur G."/>
            <person name="Kumar A."/>
            <person name="Singh N.K."/>
            <person name="Kaur N."/>
            <person name="Kumar N."/>
            <person name="Mayilraj S."/>
        </authorList>
    </citation>
    <scope>NUCLEOTIDE SEQUENCE [LARGE SCALE GENOMIC DNA]</scope>
    <source>
        <strain evidence="6 7">SA2-6</strain>
    </source>
</reference>